<geneLocation type="plasmid" evidence="2 3">
    <name>unnamed3</name>
</geneLocation>
<name>A0A6M6JTR2_9PSEU</name>
<reference evidence="2 3" key="1">
    <citation type="submission" date="2020-05" db="EMBL/GenBank/DDBJ databases">
        <authorList>
            <person name="Mo P."/>
        </authorList>
    </citation>
    <scope>NUCLEOTIDE SEQUENCE [LARGE SCALE GENOMIC DNA]</scope>
    <source>
        <strain evidence="2 3">Gen01</strain>
        <plasmid evidence="2 3">unnamed3</plasmid>
    </source>
</reference>
<dbReference type="KEGG" id="pbro:HOP40_35345"/>
<gene>
    <name evidence="2" type="ORF">HOP40_35345</name>
</gene>
<keyword evidence="2" id="KW-0614">Plasmid</keyword>
<dbReference type="Proteomes" id="UP000505377">
    <property type="component" value="Plasmid unnamed3"/>
</dbReference>
<keyword evidence="3" id="KW-1185">Reference proteome</keyword>
<dbReference type="AlphaFoldDB" id="A0A6M6JTR2"/>
<organism evidence="2 3">
    <name type="scientific">Pseudonocardia broussonetiae</name>
    <dbReference type="NCBI Taxonomy" id="2736640"/>
    <lineage>
        <taxon>Bacteria</taxon>
        <taxon>Bacillati</taxon>
        <taxon>Actinomycetota</taxon>
        <taxon>Actinomycetes</taxon>
        <taxon>Pseudonocardiales</taxon>
        <taxon>Pseudonocardiaceae</taxon>
        <taxon>Pseudonocardia</taxon>
    </lineage>
</organism>
<evidence type="ECO:0000313" key="2">
    <source>
        <dbReference type="EMBL" id="QJY51258.1"/>
    </source>
</evidence>
<sequence>MTAPRPRPRHARDEVELPAPVEEQTPPPPPTCNVCSATPEWRGLCSAHRQTHRGLADPKGPR</sequence>
<dbReference type="EMBL" id="CP053567">
    <property type="protein sequence ID" value="QJY51258.1"/>
    <property type="molecule type" value="Genomic_DNA"/>
</dbReference>
<evidence type="ECO:0000256" key="1">
    <source>
        <dbReference type="SAM" id="MobiDB-lite"/>
    </source>
</evidence>
<feature type="region of interest" description="Disordered" evidence="1">
    <location>
        <begin position="1"/>
        <end position="31"/>
    </location>
</feature>
<protein>
    <recommendedName>
        <fullName evidence="4">C2H2-type domain-containing protein</fullName>
    </recommendedName>
</protein>
<proteinExistence type="predicted"/>
<feature type="compositionally biased region" description="Basic residues" evidence="1">
    <location>
        <begin position="1"/>
        <end position="10"/>
    </location>
</feature>
<accession>A0A6M6JTR2</accession>
<evidence type="ECO:0008006" key="4">
    <source>
        <dbReference type="Google" id="ProtNLM"/>
    </source>
</evidence>
<dbReference type="RefSeq" id="WP_172170210.1">
    <property type="nucleotide sequence ID" value="NZ_CP053567.1"/>
</dbReference>
<evidence type="ECO:0000313" key="3">
    <source>
        <dbReference type="Proteomes" id="UP000505377"/>
    </source>
</evidence>